<organism evidence="3 4">
    <name type="scientific">Teichococcus rhizosphaerae</name>
    <dbReference type="NCBI Taxonomy" id="1335062"/>
    <lineage>
        <taxon>Bacteria</taxon>
        <taxon>Pseudomonadati</taxon>
        <taxon>Pseudomonadota</taxon>
        <taxon>Alphaproteobacteria</taxon>
        <taxon>Acetobacterales</taxon>
        <taxon>Roseomonadaceae</taxon>
        <taxon>Roseomonas</taxon>
    </lineage>
</organism>
<evidence type="ECO:0000256" key="1">
    <source>
        <dbReference type="SAM" id="MobiDB-lite"/>
    </source>
</evidence>
<dbReference type="Pfam" id="PF06527">
    <property type="entry name" value="TniQ"/>
    <property type="match status" value="1"/>
</dbReference>
<keyword evidence="4" id="KW-1185">Reference proteome</keyword>
<accession>A0A2C7A6Z2</accession>
<dbReference type="OrthoDB" id="6917259at2"/>
<gene>
    <name evidence="3" type="ORF">CR162_20300</name>
</gene>
<dbReference type="InterPro" id="IPR009492">
    <property type="entry name" value="TniQ"/>
</dbReference>
<feature type="domain" description="TniQ" evidence="2">
    <location>
        <begin position="26"/>
        <end position="151"/>
    </location>
</feature>
<evidence type="ECO:0000259" key="2">
    <source>
        <dbReference type="Pfam" id="PF06527"/>
    </source>
</evidence>
<reference evidence="3 4" key="1">
    <citation type="submission" date="2017-10" db="EMBL/GenBank/DDBJ databases">
        <authorList>
            <person name="Banno H."/>
            <person name="Chua N.-H."/>
        </authorList>
    </citation>
    <scope>NUCLEOTIDE SEQUENCE [LARGE SCALE GENOMIC DNA]</scope>
    <source>
        <strain evidence="3 4">YW11</strain>
    </source>
</reference>
<protein>
    <recommendedName>
        <fullName evidence="2">TniQ domain-containing protein</fullName>
    </recommendedName>
</protein>
<name>A0A2C7A6Z2_9PROT</name>
<comment type="caution">
    <text evidence="3">The sequence shown here is derived from an EMBL/GenBank/DDBJ whole genome shotgun (WGS) entry which is preliminary data.</text>
</comment>
<dbReference type="Proteomes" id="UP000223527">
    <property type="component" value="Unassembled WGS sequence"/>
</dbReference>
<feature type="region of interest" description="Disordered" evidence="1">
    <location>
        <begin position="1"/>
        <end position="29"/>
    </location>
</feature>
<proteinExistence type="predicted"/>
<dbReference type="AlphaFoldDB" id="A0A2C7A6Z2"/>
<dbReference type="EMBL" id="PDNU01000067">
    <property type="protein sequence ID" value="PHK93105.1"/>
    <property type="molecule type" value="Genomic_DNA"/>
</dbReference>
<dbReference type="RefSeq" id="WP_099097327.1">
    <property type="nucleotide sequence ID" value="NZ_PDNU01000067.1"/>
</dbReference>
<sequence>MPLPPQPRLPPGYLSPEGAPRPHSLGLTPSADESLQSYIFRLANRRRTETPKALGERLGFKGLASRASLNSVERLALEASVPFESLLPLWRGDPHSPFVLFWNHELPGSALDFGLQEGRKVCPECLAERGRHLAVWDLSFISSCPVHRKALVDKCHACENPIKWKGNGLAWCGCRKGGDLTKAPAAPVTPEQANATACVQGLLGDPQFTEEGTGVLALPPFRNMAHAQVIEFLVRLGLDAAATRPRRYFFGFENMGDVEVPPHEALARSLAAVRNWPAGFHAELDNMRRLHLTDVTTATQKVTKGIVRWATPLPNGGGKEVVRAVAEWRRAARELAAGTP</sequence>
<evidence type="ECO:0000313" key="4">
    <source>
        <dbReference type="Proteomes" id="UP000223527"/>
    </source>
</evidence>
<evidence type="ECO:0000313" key="3">
    <source>
        <dbReference type="EMBL" id="PHK93105.1"/>
    </source>
</evidence>
<feature type="compositionally biased region" description="Pro residues" evidence="1">
    <location>
        <begin position="1"/>
        <end position="10"/>
    </location>
</feature>